<feature type="transmembrane region" description="Helical" evidence="6">
    <location>
        <begin position="92"/>
        <end position="125"/>
    </location>
</feature>
<dbReference type="PANTHER" id="PTHR34697:SF2">
    <property type="entry name" value="PHOSPHATIDYLGLYCEROL LYSYLTRANSFERASE"/>
    <property type="match status" value="1"/>
</dbReference>
<dbReference type="OrthoDB" id="9801152at2"/>
<gene>
    <name evidence="8" type="primary">lysS_2</name>
    <name evidence="8" type="ORF">BN1232_03240</name>
</gene>
<dbReference type="GO" id="GO:0005886">
    <property type="term" value="C:plasma membrane"/>
    <property type="evidence" value="ECO:0007669"/>
    <property type="project" value="UniProtKB-SubCell"/>
</dbReference>
<dbReference type="STRING" id="141349.BN1232_03240"/>
<keyword evidence="5 6" id="KW-0472">Membrane</keyword>
<dbReference type="InterPro" id="IPR051211">
    <property type="entry name" value="PG_lysyltransferase"/>
</dbReference>
<feature type="transmembrane region" description="Helical" evidence="6">
    <location>
        <begin position="61"/>
        <end position="80"/>
    </location>
</feature>
<dbReference type="EMBL" id="CTEE01000001">
    <property type="protein sequence ID" value="CQD15176.1"/>
    <property type="molecule type" value="Genomic_DNA"/>
</dbReference>
<evidence type="ECO:0000259" key="7">
    <source>
        <dbReference type="Pfam" id="PF09924"/>
    </source>
</evidence>
<evidence type="ECO:0000256" key="4">
    <source>
        <dbReference type="ARBA" id="ARBA00022989"/>
    </source>
</evidence>
<protein>
    <submittedName>
        <fullName evidence="8">Lysyl-tRNA synthetase</fullName>
    </submittedName>
</protein>
<dbReference type="InterPro" id="IPR024320">
    <property type="entry name" value="LPG_synthase_C"/>
</dbReference>
<proteinExistence type="predicted"/>
<dbReference type="Proteomes" id="UP000199251">
    <property type="component" value="Unassembled WGS sequence"/>
</dbReference>
<reference evidence="8 9" key="1">
    <citation type="submission" date="2015-03" db="EMBL/GenBank/DDBJ databases">
        <authorList>
            <person name="Urmite Genomes"/>
        </authorList>
    </citation>
    <scope>NUCLEOTIDE SEQUENCE [LARGE SCALE GENOMIC DNA]</scope>
    <source>
        <strain evidence="8 9">CSUR P1491</strain>
    </source>
</reference>
<dbReference type="GO" id="GO:0055091">
    <property type="term" value="P:phospholipid homeostasis"/>
    <property type="evidence" value="ECO:0007669"/>
    <property type="project" value="TreeGrafter"/>
</dbReference>
<keyword evidence="2" id="KW-1003">Cell membrane</keyword>
<evidence type="ECO:0000256" key="6">
    <source>
        <dbReference type="SAM" id="Phobius"/>
    </source>
</evidence>
<evidence type="ECO:0000256" key="2">
    <source>
        <dbReference type="ARBA" id="ARBA00022475"/>
    </source>
</evidence>
<evidence type="ECO:0000256" key="5">
    <source>
        <dbReference type="ARBA" id="ARBA00023136"/>
    </source>
</evidence>
<dbReference type="PANTHER" id="PTHR34697">
    <property type="entry name" value="PHOSPHATIDYLGLYCEROL LYSYLTRANSFERASE"/>
    <property type="match status" value="1"/>
</dbReference>
<comment type="subcellular location">
    <subcellularLocation>
        <location evidence="1">Cell membrane</location>
        <topology evidence="1">Multi-pass membrane protein</topology>
    </subcellularLocation>
</comment>
<dbReference type="GO" id="GO:0016755">
    <property type="term" value="F:aminoacyltransferase activity"/>
    <property type="evidence" value="ECO:0007669"/>
    <property type="project" value="TreeGrafter"/>
</dbReference>
<feature type="domain" description="Phosphatidylglycerol lysyltransferase C-terminal" evidence="7">
    <location>
        <begin position="142"/>
        <end position="440"/>
    </location>
</feature>
<accession>A0A0E4CNT9</accession>
<keyword evidence="4 6" id="KW-1133">Transmembrane helix</keyword>
<dbReference type="GO" id="GO:0004812">
    <property type="term" value="F:aminoacyl-tRNA ligase activity"/>
    <property type="evidence" value="ECO:0007669"/>
    <property type="project" value="UniProtKB-KW"/>
</dbReference>
<keyword evidence="8" id="KW-0030">Aminoacyl-tRNA synthetase</keyword>
<sequence>MKTKHRSGEAEKVSAGERVLVRSDVPLGRFVCGLTMLCVVAWTAALVVSDRFGDHPVAPGRFGWSLALLAAVALIARGVFLGRPVTSRHAMAAAASVCLGLGAHFLSFGALGNILLGGSGLALMWPTTARPQPELLQQVWTLVEATHGDPLAPFAMHSSKSYCFNVDKTAAIAYRTRLGFAVVSGDPVGDDTQFQALVDDFTHMCRSRGWRILVLACGERHLKLWRTKVGGRLKLEVPIGRDVVVDVRHFSLKGRRFRNLRQGVQRTHNCGITTEIVDEQEICGRLIGELTEVLYAAHHAAGTERGFCMSLDGALQGRFPGVKLAIARDGGGRVVAFHRYATAGHGTDVTLDVPYRRPDAPNGVDERLTIDMIAAAKSQNASRLSLAFAAFPEIFQAAHPGPMQRVAYRLIHLLDPFIRLESLYRYLRKYHALGGRRYVVLPARQIPAALLVLLSLEFTPRPHHPQRPVRTAAVHA</sequence>
<evidence type="ECO:0000313" key="8">
    <source>
        <dbReference type="EMBL" id="CQD15176.1"/>
    </source>
</evidence>
<evidence type="ECO:0000256" key="3">
    <source>
        <dbReference type="ARBA" id="ARBA00022692"/>
    </source>
</evidence>
<keyword evidence="3 6" id="KW-0812">Transmembrane</keyword>
<feature type="transmembrane region" description="Helical" evidence="6">
    <location>
        <begin position="27"/>
        <end position="49"/>
    </location>
</feature>
<organism evidence="8 9">
    <name type="scientific">Mycobacterium lentiflavum</name>
    <dbReference type="NCBI Taxonomy" id="141349"/>
    <lineage>
        <taxon>Bacteria</taxon>
        <taxon>Bacillati</taxon>
        <taxon>Actinomycetota</taxon>
        <taxon>Actinomycetes</taxon>
        <taxon>Mycobacteriales</taxon>
        <taxon>Mycobacteriaceae</taxon>
        <taxon>Mycobacterium</taxon>
        <taxon>Mycobacterium simiae complex</taxon>
    </lineage>
</organism>
<name>A0A0E4CNT9_MYCLN</name>
<keyword evidence="8" id="KW-0436">Ligase</keyword>
<evidence type="ECO:0000256" key="1">
    <source>
        <dbReference type="ARBA" id="ARBA00004651"/>
    </source>
</evidence>
<dbReference type="Pfam" id="PF09924">
    <property type="entry name" value="LPG_synthase_C"/>
    <property type="match status" value="1"/>
</dbReference>
<evidence type="ECO:0000313" key="9">
    <source>
        <dbReference type="Proteomes" id="UP000199251"/>
    </source>
</evidence>
<dbReference type="AlphaFoldDB" id="A0A0E4CNT9"/>
<dbReference type="RefSeq" id="WP_090602920.1">
    <property type="nucleotide sequence ID" value="NZ_CTEE01000001.1"/>
</dbReference>